<feature type="binding site" evidence="14">
    <location>
        <position position="80"/>
    </location>
    <ligand>
        <name>Ca(2+)</name>
        <dbReference type="ChEBI" id="CHEBI:29108"/>
        <label>1</label>
    </ligand>
</feature>
<dbReference type="Proteomes" id="UP000813462">
    <property type="component" value="Unassembled WGS sequence"/>
</dbReference>
<feature type="binding site" evidence="14">
    <location>
        <position position="78"/>
    </location>
    <ligand>
        <name>Ca(2+)</name>
        <dbReference type="ChEBI" id="CHEBI:29108"/>
        <label>1</label>
    </ligand>
</feature>
<comment type="catalytic activity">
    <reaction evidence="1">
        <text>2 a phenolic donor + H2O2 = 2 a phenolic radical donor + 2 H2O</text>
        <dbReference type="Rhea" id="RHEA:56136"/>
        <dbReference type="ChEBI" id="CHEBI:15377"/>
        <dbReference type="ChEBI" id="CHEBI:16240"/>
        <dbReference type="ChEBI" id="CHEBI:139520"/>
        <dbReference type="ChEBI" id="CHEBI:139521"/>
        <dbReference type="EC" id="1.11.1.7"/>
    </reaction>
</comment>
<name>A0A978VGW4_ZIZJJ</name>
<comment type="similarity">
    <text evidence="17">Belongs to the peroxidase family.</text>
</comment>
<evidence type="ECO:0000256" key="8">
    <source>
        <dbReference type="ARBA" id="ARBA00022837"/>
    </source>
</evidence>
<evidence type="ECO:0000256" key="13">
    <source>
        <dbReference type="PIRSR" id="PIRSR600823-1"/>
    </source>
</evidence>
<comment type="cofactor">
    <cofactor evidence="2">
        <name>heme b</name>
        <dbReference type="ChEBI" id="CHEBI:60344"/>
    </cofactor>
</comment>
<dbReference type="GO" id="GO:0042744">
    <property type="term" value="P:hydrogen peroxide catabolic process"/>
    <property type="evidence" value="ECO:0007669"/>
    <property type="project" value="UniProtKB-KW"/>
</dbReference>
<evidence type="ECO:0000256" key="18">
    <source>
        <dbReference type="SAM" id="Phobius"/>
    </source>
</evidence>
<feature type="binding site" evidence="14">
    <location>
        <position position="76"/>
    </location>
    <ligand>
        <name>Ca(2+)</name>
        <dbReference type="ChEBI" id="CHEBI:29108"/>
        <label>1</label>
    </ligand>
</feature>
<feature type="site" description="Transition state stabilizer" evidence="15">
    <location>
        <position position="66"/>
    </location>
</feature>
<evidence type="ECO:0000313" key="21">
    <source>
        <dbReference type="Proteomes" id="UP000813462"/>
    </source>
</evidence>
<dbReference type="GO" id="GO:0006979">
    <property type="term" value="P:response to oxidative stress"/>
    <property type="evidence" value="ECO:0007669"/>
    <property type="project" value="InterPro"/>
</dbReference>
<keyword evidence="12" id="KW-0376">Hydrogen peroxide</keyword>
<proteinExistence type="inferred from homology"/>
<dbReference type="PANTHER" id="PTHR31388">
    <property type="entry name" value="PEROXIDASE 72-RELATED"/>
    <property type="match status" value="1"/>
</dbReference>
<keyword evidence="5" id="KW-0575">Peroxidase</keyword>
<evidence type="ECO:0000256" key="17">
    <source>
        <dbReference type="RuleBase" id="RU004241"/>
    </source>
</evidence>
<reference evidence="20" key="1">
    <citation type="journal article" date="2021" name="Front. Plant Sci.">
        <title>Chromosome-Scale Genome Assembly for Chinese Sour Jujube and Insights Into Its Genome Evolution and Domestication Signature.</title>
        <authorList>
            <person name="Shen L.-Y."/>
            <person name="Luo H."/>
            <person name="Wang X.-L."/>
            <person name="Wang X.-M."/>
            <person name="Qiu X.-J."/>
            <person name="Liu H."/>
            <person name="Zhou S.-S."/>
            <person name="Jia K.-H."/>
            <person name="Nie S."/>
            <person name="Bao Y.-T."/>
            <person name="Zhang R.-G."/>
            <person name="Yun Q.-Z."/>
            <person name="Chai Y.-H."/>
            <person name="Lu J.-Y."/>
            <person name="Li Y."/>
            <person name="Zhao S.-W."/>
            <person name="Mao J.-F."/>
            <person name="Jia S.-G."/>
            <person name="Mao Y.-M."/>
        </authorList>
    </citation>
    <scope>NUCLEOTIDE SEQUENCE</scope>
    <source>
        <strain evidence="20">AT0</strain>
        <tissue evidence="20">Leaf</tissue>
    </source>
</reference>
<dbReference type="PROSITE" id="PS00436">
    <property type="entry name" value="PEROXIDASE_2"/>
    <property type="match status" value="1"/>
</dbReference>
<accession>A0A978VGW4</accession>
<gene>
    <name evidence="20" type="ORF">FEM48_Zijuj04G0008700</name>
</gene>
<evidence type="ECO:0000259" key="19">
    <source>
        <dbReference type="PROSITE" id="PS50873"/>
    </source>
</evidence>
<evidence type="ECO:0000256" key="6">
    <source>
        <dbReference type="ARBA" id="ARBA00022617"/>
    </source>
</evidence>
<dbReference type="GO" id="GO:0020037">
    <property type="term" value="F:heme binding"/>
    <property type="evidence" value="ECO:0007669"/>
    <property type="project" value="InterPro"/>
</dbReference>
<evidence type="ECO:0000256" key="5">
    <source>
        <dbReference type="ARBA" id="ARBA00022559"/>
    </source>
</evidence>
<dbReference type="GO" id="GO:0140825">
    <property type="term" value="F:lactoperoxidase activity"/>
    <property type="evidence" value="ECO:0007669"/>
    <property type="project" value="UniProtKB-EC"/>
</dbReference>
<dbReference type="AlphaFoldDB" id="A0A978VGW4"/>
<keyword evidence="6" id="KW-0349">Heme</keyword>
<evidence type="ECO:0000256" key="12">
    <source>
        <dbReference type="ARBA" id="ARBA00023324"/>
    </source>
</evidence>
<feature type="binding site" evidence="14">
    <location>
        <position position="71"/>
    </location>
    <ligand>
        <name>Ca(2+)</name>
        <dbReference type="ChEBI" id="CHEBI:29108"/>
        <label>1</label>
    </ligand>
</feature>
<evidence type="ECO:0000256" key="1">
    <source>
        <dbReference type="ARBA" id="ARBA00000189"/>
    </source>
</evidence>
<feature type="domain" description="Plant heme peroxidase family profile" evidence="19">
    <location>
        <begin position="28"/>
        <end position="114"/>
    </location>
</feature>
<keyword evidence="10" id="KW-0408">Iron</keyword>
<evidence type="ECO:0000256" key="4">
    <source>
        <dbReference type="ARBA" id="ARBA00012313"/>
    </source>
</evidence>
<keyword evidence="18" id="KW-0812">Transmembrane</keyword>
<evidence type="ECO:0000256" key="15">
    <source>
        <dbReference type="PIRSR" id="PIRSR600823-4"/>
    </source>
</evidence>
<protein>
    <recommendedName>
        <fullName evidence="4">peroxidase</fullName>
        <ecNumber evidence="4">1.11.1.7</ecNumber>
    </recommendedName>
</protein>
<evidence type="ECO:0000256" key="16">
    <source>
        <dbReference type="PIRSR" id="PIRSR600823-5"/>
    </source>
</evidence>
<keyword evidence="9" id="KW-0560">Oxidoreductase</keyword>
<dbReference type="InterPro" id="IPR002016">
    <property type="entry name" value="Haem_peroxidase"/>
</dbReference>
<feature type="binding site" evidence="14">
    <location>
        <position position="94"/>
    </location>
    <ligand>
        <name>Ca(2+)</name>
        <dbReference type="ChEBI" id="CHEBI:29108"/>
        <label>1</label>
    </ligand>
</feature>
<keyword evidence="18" id="KW-0472">Membrane</keyword>
<evidence type="ECO:0000256" key="3">
    <source>
        <dbReference type="ARBA" id="ARBA00002322"/>
    </source>
</evidence>
<dbReference type="InterPro" id="IPR000823">
    <property type="entry name" value="Peroxidase_pln"/>
</dbReference>
<dbReference type="Pfam" id="PF00141">
    <property type="entry name" value="peroxidase"/>
    <property type="match status" value="1"/>
</dbReference>
<dbReference type="EC" id="1.11.1.7" evidence="4"/>
<feature type="active site" description="Proton acceptor" evidence="13">
    <location>
        <position position="70"/>
    </location>
</feature>
<evidence type="ECO:0000256" key="11">
    <source>
        <dbReference type="ARBA" id="ARBA00023180"/>
    </source>
</evidence>
<evidence type="ECO:0000256" key="9">
    <source>
        <dbReference type="ARBA" id="ARBA00023002"/>
    </source>
</evidence>
<keyword evidence="8 14" id="KW-0106">Calcium</keyword>
<dbReference type="EMBL" id="JAEACU010000004">
    <property type="protein sequence ID" value="KAH7532333.1"/>
    <property type="molecule type" value="Genomic_DNA"/>
</dbReference>
<evidence type="ECO:0000313" key="20">
    <source>
        <dbReference type="EMBL" id="KAH7532333.1"/>
    </source>
</evidence>
<dbReference type="Gene3D" id="1.10.520.10">
    <property type="match status" value="1"/>
</dbReference>
<keyword evidence="16" id="KW-1015">Disulfide bond</keyword>
<keyword evidence="11" id="KW-0325">Glycoprotein</keyword>
<sequence>MGCLRIKGGGAVLPCAFLVVGIAVSYGQLSPTFYDETCQPRRSIVRGIIAQVLFNTDPRIAASLIRLHFHDCFVNGCDASLLLDNSTSAGIDFEKGALANNNSVRGFDVITTSRRLWKMLALALSLALIYSPLLPPNLFIWH</sequence>
<feature type="transmembrane region" description="Helical" evidence="18">
    <location>
        <begin position="120"/>
        <end position="141"/>
    </location>
</feature>
<organism evidence="20 21">
    <name type="scientific">Ziziphus jujuba var. spinosa</name>
    <dbReference type="NCBI Taxonomy" id="714518"/>
    <lineage>
        <taxon>Eukaryota</taxon>
        <taxon>Viridiplantae</taxon>
        <taxon>Streptophyta</taxon>
        <taxon>Embryophyta</taxon>
        <taxon>Tracheophyta</taxon>
        <taxon>Spermatophyta</taxon>
        <taxon>Magnoliopsida</taxon>
        <taxon>eudicotyledons</taxon>
        <taxon>Gunneridae</taxon>
        <taxon>Pentapetalae</taxon>
        <taxon>rosids</taxon>
        <taxon>fabids</taxon>
        <taxon>Rosales</taxon>
        <taxon>Rhamnaceae</taxon>
        <taxon>Paliureae</taxon>
        <taxon>Ziziphus</taxon>
    </lineage>
</organism>
<dbReference type="GO" id="GO:0046872">
    <property type="term" value="F:metal ion binding"/>
    <property type="evidence" value="ECO:0007669"/>
    <property type="project" value="UniProtKB-KW"/>
</dbReference>
<comment type="caution">
    <text evidence="20">The sequence shown here is derived from an EMBL/GenBank/DDBJ whole genome shotgun (WGS) entry which is preliminary data.</text>
</comment>
<dbReference type="InterPro" id="IPR019794">
    <property type="entry name" value="Peroxidases_AS"/>
</dbReference>
<evidence type="ECO:0000256" key="14">
    <source>
        <dbReference type="PIRSR" id="PIRSR600823-3"/>
    </source>
</evidence>
<evidence type="ECO:0000256" key="2">
    <source>
        <dbReference type="ARBA" id="ARBA00001970"/>
    </source>
</evidence>
<keyword evidence="18" id="KW-1133">Transmembrane helix</keyword>
<evidence type="ECO:0000256" key="10">
    <source>
        <dbReference type="ARBA" id="ARBA00023004"/>
    </source>
</evidence>
<feature type="binding site" evidence="14">
    <location>
        <position position="74"/>
    </location>
    <ligand>
        <name>Ca(2+)</name>
        <dbReference type="ChEBI" id="CHEBI:29108"/>
        <label>1</label>
    </ligand>
</feature>
<keyword evidence="7 14" id="KW-0479">Metal-binding</keyword>
<feature type="disulfide bond" evidence="16">
    <location>
        <begin position="72"/>
        <end position="77"/>
    </location>
</feature>
<comment type="cofactor">
    <cofactor evidence="14">
        <name>Ca(2+)</name>
        <dbReference type="ChEBI" id="CHEBI:29108"/>
    </cofactor>
    <text evidence="14">Binds 2 calcium ions per subunit.</text>
</comment>
<dbReference type="SUPFAM" id="SSF48113">
    <property type="entry name" value="Heme-dependent peroxidases"/>
    <property type="match status" value="1"/>
</dbReference>
<dbReference type="PANTHER" id="PTHR31388:SF270">
    <property type="entry name" value="PEROXIDASE 22-RELATED"/>
    <property type="match status" value="1"/>
</dbReference>
<comment type="function">
    <text evidence="3">Removal of H(2)O(2), oxidation of toxic reductants, biosynthesis and degradation of lignin, suberization, auxin catabolism, response to environmental stresses such as wounding, pathogen attack and oxidative stress. These functions might be dependent on each isozyme/isoform in each plant tissue.</text>
</comment>
<evidence type="ECO:0000256" key="7">
    <source>
        <dbReference type="ARBA" id="ARBA00022723"/>
    </source>
</evidence>
<dbReference type="PROSITE" id="PS50873">
    <property type="entry name" value="PEROXIDASE_4"/>
    <property type="match status" value="1"/>
</dbReference>
<dbReference type="InterPro" id="IPR010255">
    <property type="entry name" value="Haem_peroxidase_sf"/>
</dbReference>